<feature type="transmembrane region" description="Helical" evidence="7">
    <location>
        <begin position="171"/>
        <end position="190"/>
    </location>
</feature>
<sequence>MRFHLRNGYQLANLCGISYTVFAVVGIISLVLFFSCPLTYGHEQCAHAKVIGVVVFFELSINFFFFQKYSKRNDPQRWSTSCLLSDDDKQRPSTGRYCMECDRMAPERSHHCPLCRMCILRKDHHCFMTGGCVGIANQRFFIVFVLWAGVGSAIGSYYLLMYLLTFVEPNVYPFGWLKFIAPFAVGRWLASYESLSNMIMCLAFSLSTATSIAALIFFFSQMFYTLHGYTMYDYHTLCRRYELKGDGASYTERLQLVFGRYWILNFIFPQIWCPNRLTTEIARNIFNTCSKDL</sequence>
<dbReference type="InterPro" id="IPR039859">
    <property type="entry name" value="PFA4/ZDH16/20/ERF2-like"/>
</dbReference>
<keyword evidence="2 7" id="KW-0808">Transferase</keyword>
<comment type="similarity">
    <text evidence="7">Belongs to the DHHC palmitoyltransferase family.</text>
</comment>
<keyword evidence="4 7" id="KW-1133">Transmembrane helix</keyword>
<dbReference type="GO" id="GO:0016020">
    <property type="term" value="C:membrane"/>
    <property type="evidence" value="ECO:0007669"/>
    <property type="project" value="UniProtKB-SubCell"/>
</dbReference>
<dbReference type="Proteomes" id="UP000036681">
    <property type="component" value="Unplaced"/>
</dbReference>
<proteinExistence type="inferred from homology"/>
<protein>
    <recommendedName>
        <fullName evidence="7">Palmitoyltransferase</fullName>
        <ecNumber evidence="7">2.3.1.225</ecNumber>
    </recommendedName>
</protein>
<organism evidence="9 10">
    <name type="scientific">Ascaris lumbricoides</name>
    <name type="common">Giant roundworm</name>
    <dbReference type="NCBI Taxonomy" id="6252"/>
    <lineage>
        <taxon>Eukaryota</taxon>
        <taxon>Metazoa</taxon>
        <taxon>Ecdysozoa</taxon>
        <taxon>Nematoda</taxon>
        <taxon>Chromadorea</taxon>
        <taxon>Rhabditida</taxon>
        <taxon>Spirurina</taxon>
        <taxon>Ascaridomorpha</taxon>
        <taxon>Ascaridoidea</taxon>
        <taxon>Ascarididae</taxon>
        <taxon>Ascaris</taxon>
    </lineage>
</organism>
<evidence type="ECO:0000259" key="8">
    <source>
        <dbReference type="Pfam" id="PF01529"/>
    </source>
</evidence>
<name>A0A0M3I8M6_ASCLU</name>
<dbReference type="PROSITE" id="PS50216">
    <property type="entry name" value="DHHC"/>
    <property type="match status" value="1"/>
</dbReference>
<dbReference type="Pfam" id="PF01529">
    <property type="entry name" value="DHHC"/>
    <property type="match status" value="1"/>
</dbReference>
<reference evidence="10" key="1">
    <citation type="submission" date="2017-02" db="UniProtKB">
        <authorList>
            <consortium name="WormBaseParasite"/>
        </authorList>
    </citation>
    <scope>IDENTIFICATION</scope>
</reference>
<evidence type="ECO:0000256" key="5">
    <source>
        <dbReference type="ARBA" id="ARBA00023136"/>
    </source>
</evidence>
<feature type="transmembrane region" description="Helical" evidence="7">
    <location>
        <begin position="46"/>
        <end position="66"/>
    </location>
</feature>
<keyword evidence="6 7" id="KW-0012">Acyltransferase</keyword>
<dbReference type="AlphaFoldDB" id="A0A0M3I8M6"/>
<comment type="domain">
    <text evidence="7">The DHHC domain is required for palmitoyltransferase activity.</text>
</comment>
<evidence type="ECO:0000256" key="7">
    <source>
        <dbReference type="RuleBase" id="RU079119"/>
    </source>
</evidence>
<feature type="transmembrane region" description="Helical" evidence="7">
    <location>
        <begin position="12"/>
        <end position="34"/>
    </location>
</feature>
<evidence type="ECO:0000256" key="2">
    <source>
        <dbReference type="ARBA" id="ARBA00022679"/>
    </source>
</evidence>
<evidence type="ECO:0000256" key="4">
    <source>
        <dbReference type="ARBA" id="ARBA00022989"/>
    </source>
</evidence>
<dbReference type="PANTHER" id="PTHR12246">
    <property type="entry name" value="PALMITOYLTRANSFERASE ZDHHC16"/>
    <property type="match status" value="1"/>
</dbReference>
<keyword evidence="3 7" id="KW-0812">Transmembrane</keyword>
<feature type="domain" description="Palmitoyltransferase DHHC" evidence="8">
    <location>
        <begin position="95"/>
        <end position="234"/>
    </location>
</feature>
<keyword evidence="5 7" id="KW-0472">Membrane</keyword>
<comment type="catalytic activity">
    <reaction evidence="7">
        <text>L-cysteinyl-[protein] + hexadecanoyl-CoA = S-hexadecanoyl-L-cysteinyl-[protein] + CoA</text>
        <dbReference type="Rhea" id="RHEA:36683"/>
        <dbReference type="Rhea" id="RHEA-COMP:10131"/>
        <dbReference type="Rhea" id="RHEA-COMP:11032"/>
        <dbReference type="ChEBI" id="CHEBI:29950"/>
        <dbReference type="ChEBI" id="CHEBI:57287"/>
        <dbReference type="ChEBI" id="CHEBI:57379"/>
        <dbReference type="ChEBI" id="CHEBI:74151"/>
        <dbReference type="EC" id="2.3.1.225"/>
    </reaction>
</comment>
<feature type="transmembrane region" description="Helical" evidence="7">
    <location>
        <begin position="140"/>
        <end position="159"/>
    </location>
</feature>
<accession>A0A0M3I8M6</accession>
<keyword evidence="9" id="KW-1185">Reference proteome</keyword>
<evidence type="ECO:0000256" key="6">
    <source>
        <dbReference type="ARBA" id="ARBA00023315"/>
    </source>
</evidence>
<dbReference type="InterPro" id="IPR001594">
    <property type="entry name" value="Palmitoyltrfase_DHHC"/>
</dbReference>
<evidence type="ECO:0000256" key="1">
    <source>
        <dbReference type="ARBA" id="ARBA00004141"/>
    </source>
</evidence>
<dbReference type="GO" id="GO:0019706">
    <property type="term" value="F:protein-cysteine S-palmitoyltransferase activity"/>
    <property type="evidence" value="ECO:0007669"/>
    <property type="project" value="UniProtKB-EC"/>
</dbReference>
<feature type="transmembrane region" description="Helical" evidence="7">
    <location>
        <begin position="202"/>
        <end position="224"/>
    </location>
</feature>
<comment type="subcellular location">
    <subcellularLocation>
        <location evidence="1">Membrane</location>
        <topology evidence="1">Multi-pass membrane protein</topology>
    </subcellularLocation>
</comment>
<evidence type="ECO:0000256" key="3">
    <source>
        <dbReference type="ARBA" id="ARBA00022692"/>
    </source>
</evidence>
<evidence type="ECO:0000313" key="9">
    <source>
        <dbReference type="Proteomes" id="UP000036681"/>
    </source>
</evidence>
<dbReference type="EC" id="2.3.1.225" evidence="7"/>
<dbReference type="WBParaSite" id="ALUE_0001371601-mRNA-1">
    <property type="protein sequence ID" value="ALUE_0001371601-mRNA-1"/>
    <property type="gene ID" value="ALUE_0001371601"/>
</dbReference>
<evidence type="ECO:0000313" key="10">
    <source>
        <dbReference type="WBParaSite" id="ALUE_0001371601-mRNA-1"/>
    </source>
</evidence>